<gene>
    <name evidence="1" type="ORF">SNEC2469_LOCUS21885</name>
</gene>
<reference evidence="1" key="1">
    <citation type="submission" date="2021-02" db="EMBL/GenBank/DDBJ databases">
        <authorList>
            <person name="Dougan E. K."/>
            <person name="Rhodes N."/>
            <person name="Thang M."/>
            <person name="Chan C."/>
        </authorList>
    </citation>
    <scope>NUCLEOTIDE SEQUENCE</scope>
</reference>
<organism evidence="1 2">
    <name type="scientific">Symbiodinium necroappetens</name>
    <dbReference type="NCBI Taxonomy" id="1628268"/>
    <lineage>
        <taxon>Eukaryota</taxon>
        <taxon>Sar</taxon>
        <taxon>Alveolata</taxon>
        <taxon>Dinophyceae</taxon>
        <taxon>Suessiales</taxon>
        <taxon>Symbiodiniaceae</taxon>
        <taxon>Symbiodinium</taxon>
    </lineage>
</organism>
<dbReference type="EMBL" id="CAJNJA010039142">
    <property type="protein sequence ID" value="CAE7754118.1"/>
    <property type="molecule type" value="Genomic_DNA"/>
</dbReference>
<dbReference type="OrthoDB" id="411477at2759"/>
<dbReference type="Proteomes" id="UP000601435">
    <property type="component" value="Unassembled WGS sequence"/>
</dbReference>
<dbReference type="AlphaFoldDB" id="A0A812XP41"/>
<accession>A0A812XP41</accession>
<keyword evidence="2" id="KW-1185">Reference proteome</keyword>
<proteinExistence type="predicted"/>
<sequence>MVDETLARYACWISSQAALASGMDQKLTALSRRTAAEFRKAEAEHADLATRIGLLEACCCRAGLMSSEVDVSFSKPVAGDEAPGRHIAEPLEQQCRGLVEDMLGRELRNLEHIAKRHSEMEADMERICQDFQNKLGASCCQE</sequence>
<evidence type="ECO:0000313" key="1">
    <source>
        <dbReference type="EMBL" id="CAE7754118.1"/>
    </source>
</evidence>
<feature type="non-terminal residue" evidence="1">
    <location>
        <position position="142"/>
    </location>
</feature>
<protein>
    <submittedName>
        <fullName evidence="1">Uncharacterized protein</fullName>
    </submittedName>
</protein>
<comment type="caution">
    <text evidence="1">The sequence shown here is derived from an EMBL/GenBank/DDBJ whole genome shotgun (WGS) entry which is preliminary data.</text>
</comment>
<name>A0A812XP41_9DINO</name>
<evidence type="ECO:0000313" key="2">
    <source>
        <dbReference type="Proteomes" id="UP000601435"/>
    </source>
</evidence>